<reference evidence="1 2" key="1">
    <citation type="journal article" date="2018" name="Nat. Ecol. Evol.">
        <title>Shark genomes provide insights into elasmobranch evolution and the origin of vertebrates.</title>
        <authorList>
            <person name="Hara Y"/>
            <person name="Yamaguchi K"/>
            <person name="Onimaru K"/>
            <person name="Kadota M"/>
            <person name="Koyanagi M"/>
            <person name="Keeley SD"/>
            <person name="Tatsumi K"/>
            <person name="Tanaka K"/>
            <person name="Motone F"/>
            <person name="Kageyama Y"/>
            <person name="Nozu R"/>
            <person name="Adachi N"/>
            <person name="Nishimura O"/>
            <person name="Nakagawa R"/>
            <person name="Tanegashima C"/>
            <person name="Kiyatake I"/>
            <person name="Matsumoto R"/>
            <person name="Murakumo K"/>
            <person name="Nishida K"/>
            <person name="Terakita A"/>
            <person name="Kuratani S"/>
            <person name="Sato K"/>
            <person name="Hyodo S Kuraku.S."/>
        </authorList>
    </citation>
    <scope>NUCLEOTIDE SEQUENCE [LARGE SCALE GENOMIC DNA]</scope>
</reference>
<dbReference type="Proteomes" id="UP000287033">
    <property type="component" value="Unassembled WGS sequence"/>
</dbReference>
<accession>A0A401S4Z9</accession>
<protein>
    <submittedName>
        <fullName evidence="1">Uncharacterized protein</fullName>
    </submittedName>
</protein>
<gene>
    <name evidence="1" type="ORF">chiPu_0003881</name>
</gene>
<evidence type="ECO:0000313" key="2">
    <source>
        <dbReference type="Proteomes" id="UP000287033"/>
    </source>
</evidence>
<sequence length="130" mass="14723">MDDMPAEIITKFESIISEMVKKEVTTALNPLEEKVSLQCGTILDLERLANEHDNYIAPLQANVSALSLMVESLTKKCEDLEARCSDHCGTTTVKAKPEYFRGDHFLYVEEWSVTTLTRAITAEFYEGLWT</sequence>
<evidence type="ECO:0000313" key="1">
    <source>
        <dbReference type="EMBL" id="GCC25471.1"/>
    </source>
</evidence>
<keyword evidence="2" id="KW-1185">Reference proteome</keyword>
<dbReference type="AlphaFoldDB" id="A0A401S4Z9"/>
<dbReference type="EMBL" id="BEZZ01000087">
    <property type="protein sequence ID" value="GCC25471.1"/>
    <property type="molecule type" value="Genomic_DNA"/>
</dbReference>
<organism evidence="1 2">
    <name type="scientific">Chiloscyllium punctatum</name>
    <name type="common">Brownbanded bambooshark</name>
    <name type="synonym">Hemiscyllium punctatum</name>
    <dbReference type="NCBI Taxonomy" id="137246"/>
    <lineage>
        <taxon>Eukaryota</taxon>
        <taxon>Metazoa</taxon>
        <taxon>Chordata</taxon>
        <taxon>Craniata</taxon>
        <taxon>Vertebrata</taxon>
        <taxon>Chondrichthyes</taxon>
        <taxon>Elasmobranchii</taxon>
        <taxon>Galeomorphii</taxon>
        <taxon>Galeoidea</taxon>
        <taxon>Orectolobiformes</taxon>
        <taxon>Hemiscylliidae</taxon>
        <taxon>Chiloscyllium</taxon>
    </lineage>
</organism>
<comment type="caution">
    <text evidence="1">The sequence shown here is derived from an EMBL/GenBank/DDBJ whole genome shotgun (WGS) entry which is preliminary data.</text>
</comment>
<name>A0A401S4Z9_CHIPU</name>
<proteinExistence type="predicted"/>